<accession>A0A1U7NJE0</accession>
<dbReference type="EMBL" id="MPJW01000008">
    <property type="protein sequence ID" value="OLU43382.1"/>
    <property type="molecule type" value="Genomic_DNA"/>
</dbReference>
<dbReference type="Proteomes" id="UP000186341">
    <property type="component" value="Unassembled WGS sequence"/>
</dbReference>
<dbReference type="RefSeq" id="WP_075817310.1">
    <property type="nucleotide sequence ID" value="NZ_CAOUMU010000106.1"/>
</dbReference>
<reference evidence="2 3" key="1">
    <citation type="submission" date="2016-11" db="EMBL/GenBank/DDBJ databases">
        <title>Description of two novel members of the family Erysipelotrichaceae: Ileibacterium lipovorans gen. nov., sp. nov. and Dubosiella newyorkensis, gen. nov., sp. nov.</title>
        <authorList>
            <person name="Cox L.M."/>
            <person name="Sohn J."/>
            <person name="Tyrrell K.L."/>
            <person name="Citron D.M."/>
            <person name="Lawson P.A."/>
            <person name="Patel N.B."/>
            <person name="Iizumi T."/>
            <person name="Perez-Perez G.I."/>
            <person name="Goldstein E.J."/>
            <person name="Blaser M.J."/>
        </authorList>
    </citation>
    <scope>NUCLEOTIDE SEQUENCE [LARGE SCALE GENOMIC DNA]</scope>
    <source>
        <strain evidence="2 3">NYU-BL-A3</strain>
    </source>
</reference>
<organism evidence="2 3">
    <name type="scientific">Ileibacterium valens</name>
    <dbReference type="NCBI Taxonomy" id="1862668"/>
    <lineage>
        <taxon>Bacteria</taxon>
        <taxon>Bacillati</taxon>
        <taxon>Bacillota</taxon>
        <taxon>Erysipelotrichia</taxon>
        <taxon>Erysipelotrichales</taxon>
        <taxon>Erysipelotrichaceae</taxon>
        <taxon>Ileibacterium</taxon>
    </lineage>
</organism>
<evidence type="ECO:0000259" key="1">
    <source>
        <dbReference type="Pfam" id="PF14353"/>
    </source>
</evidence>
<feature type="domain" description="CpXC" evidence="1">
    <location>
        <begin position="10"/>
        <end position="83"/>
    </location>
</feature>
<evidence type="ECO:0000313" key="3">
    <source>
        <dbReference type="Proteomes" id="UP000186341"/>
    </source>
</evidence>
<dbReference type="GeneID" id="82201660"/>
<dbReference type="InterPro" id="IPR025682">
    <property type="entry name" value="CpXC_dom"/>
</dbReference>
<keyword evidence="3" id="KW-1185">Reference proteome</keyword>
<proteinExistence type="predicted"/>
<evidence type="ECO:0000313" key="2">
    <source>
        <dbReference type="EMBL" id="OLU43382.1"/>
    </source>
</evidence>
<dbReference type="Pfam" id="PF14353">
    <property type="entry name" value="CpXC"/>
    <property type="match status" value="1"/>
</dbReference>
<comment type="caution">
    <text evidence="2">The sequence shown here is derived from an EMBL/GenBank/DDBJ whole genome shotgun (WGS) entry which is preliminary data.</text>
</comment>
<gene>
    <name evidence="2" type="ORF">BO222_00135</name>
</gene>
<name>A0A1U7NJE0_9FIRM</name>
<dbReference type="OrthoDB" id="9784124at2"/>
<sequence>MKKRMIEMICPNCRHSFYILKDTMLLYEGKGTDHERLMNSEYFFHQCQKCLNLFEMNYPLLIRFTRKNLCLILSDSSQLPDLDNQTVIRTRKPADFELIYQALDLGITIKELVEIREECSRQDIGLKQLIDVDGSKILAMSTNGLIRINRVSSDLGRVDESNR</sequence>
<dbReference type="AlphaFoldDB" id="A0A1U7NJE0"/>
<protein>
    <recommendedName>
        <fullName evidence="1">CpXC domain-containing protein</fullName>
    </recommendedName>
</protein>